<evidence type="ECO:0000313" key="7">
    <source>
        <dbReference type="Proteomes" id="UP001236014"/>
    </source>
</evidence>
<dbReference type="GO" id="GO:0008726">
    <property type="term" value="F:alkanesulfonate monooxygenase activity"/>
    <property type="evidence" value="ECO:0007669"/>
    <property type="project" value="TreeGrafter"/>
</dbReference>
<dbReference type="AlphaFoldDB" id="A0A9Y2MVU2"/>
<dbReference type="KEGG" id="acab:QRX50_38575"/>
<dbReference type="PANTHER" id="PTHR42847">
    <property type="entry name" value="ALKANESULFONATE MONOOXYGENASE"/>
    <property type="match status" value="1"/>
</dbReference>
<dbReference type="GO" id="GO:0046306">
    <property type="term" value="P:alkanesulfonate catabolic process"/>
    <property type="evidence" value="ECO:0007669"/>
    <property type="project" value="TreeGrafter"/>
</dbReference>
<sequence>MKFSIYLNAQSPDGAHDLEVVEAVTEQALIADRSGFAGVCLTEHHFTGYNTYGNPFTFGAYLAPQLENLHTIISVAVPALWNPLNFAEACTTLDLLTRGRCTIGVGTGGSPREYQGLGRDTANRAALMDEVLEVAFQALDKRDEDGVEIDFTTTHSSGLLTRRIMPGGFRPSIRFARAALSDQGILDAAGRGWALQTARDELDETVRKWALYHDALDRSGHDEQTIQDARDWSLVQKMVYIGETDESALREVTPALDYLDASTAKAFQGAAGAAKFQNSVVGVAASDRDAFLRKAMIVGSADTVAREIEAHAERGIGHLALVFLYGQMDPALGNRSLQRFIDLVMPRFANASGAVPVGVAS</sequence>
<dbReference type="Pfam" id="PF00296">
    <property type="entry name" value="Bac_luciferase"/>
    <property type="match status" value="1"/>
</dbReference>
<dbReference type="InterPro" id="IPR036661">
    <property type="entry name" value="Luciferase-like_sf"/>
</dbReference>
<evidence type="ECO:0000313" key="6">
    <source>
        <dbReference type="EMBL" id="WIX77259.1"/>
    </source>
</evidence>
<reference evidence="6 7" key="1">
    <citation type="submission" date="2023-06" db="EMBL/GenBank/DDBJ databases">
        <authorList>
            <person name="Oyuntsetseg B."/>
            <person name="Kim S.B."/>
        </authorList>
    </citation>
    <scope>NUCLEOTIDE SEQUENCE [LARGE SCALE GENOMIC DNA]</scope>
    <source>
        <strain evidence="6 7">2-15</strain>
    </source>
</reference>
<dbReference type="SUPFAM" id="SSF51679">
    <property type="entry name" value="Bacterial luciferase-like"/>
    <property type="match status" value="1"/>
</dbReference>
<dbReference type="EMBL" id="CP127294">
    <property type="protein sequence ID" value="WIX77259.1"/>
    <property type="molecule type" value="Genomic_DNA"/>
</dbReference>
<dbReference type="InterPro" id="IPR050172">
    <property type="entry name" value="SsuD_RutA_monooxygenase"/>
</dbReference>
<keyword evidence="4" id="KW-0503">Monooxygenase</keyword>
<gene>
    <name evidence="6" type="ORF">QRX50_38575</name>
</gene>
<organism evidence="6 7">
    <name type="scientific">Amycolatopsis carbonis</name>
    <dbReference type="NCBI Taxonomy" id="715471"/>
    <lineage>
        <taxon>Bacteria</taxon>
        <taxon>Bacillati</taxon>
        <taxon>Actinomycetota</taxon>
        <taxon>Actinomycetes</taxon>
        <taxon>Pseudonocardiales</taxon>
        <taxon>Pseudonocardiaceae</taxon>
        <taxon>Amycolatopsis</taxon>
    </lineage>
</organism>
<keyword evidence="7" id="KW-1185">Reference proteome</keyword>
<dbReference type="InterPro" id="IPR011251">
    <property type="entry name" value="Luciferase-like_dom"/>
</dbReference>
<dbReference type="EC" id="1.-.-.-" evidence="6"/>
<dbReference type="Gene3D" id="3.20.20.30">
    <property type="entry name" value="Luciferase-like domain"/>
    <property type="match status" value="1"/>
</dbReference>
<accession>A0A9Y2MVU2</accession>
<keyword evidence="3 6" id="KW-0560">Oxidoreductase</keyword>
<evidence type="ECO:0000256" key="2">
    <source>
        <dbReference type="ARBA" id="ARBA00022643"/>
    </source>
</evidence>
<evidence type="ECO:0000256" key="3">
    <source>
        <dbReference type="ARBA" id="ARBA00023002"/>
    </source>
</evidence>
<keyword evidence="2" id="KW-0288">FMN</keyword>
<feature type="domain" description="Luciferase-like" evidence="5">
    <location>
        <begin position="1"/>
        <end position="316"/>
    </location>
</feature>
<evidence type="ECO:0000256" key="1">
    <source>
        <dbReference type="ARBA" id="ARBA00022630"/>
    </source>
</evidence>
<name>A0A9Y2MVU2_9PSEU</name>
<evidence type="ECO:0000259" key="5">
    <source>
        <dbReference type="Pfam" id="PF00296"/>
    </source>
</evidence>
<dbReference type="PANTHER" id="PTHR42847:SF4">
    <property type="entry name" value="ALKANESULFONATE MONOOXYGENASE-RELATED"/>
    <property type="match status" value="1"/>
</dbReference>
<keyword evidence="1" id="KW-0285">Flavoprotein</keyword>
<protein>
    <submittedName>
        <fullName evidence="6">LLM class flavin-dependent oxidoreductase</fullName>
        <ecNumber evidence="6">1.-.-.-</ecNumber>
    </submittedName>
</protein>
<evidence type="ECO:0000256" key="4">
    <source>
        <dbReference type="ARBA" id="ARBA00023033"/>
    </source>
</evidence>
<dbReference type="RefSeq" id="WP_285968000.1">
    <property type="nucleotide sequence ID" value="NZ_CP127294.1"/>
</dbReference>
<dbReference type="Proteomes" id="UP001236014">
    <property type="component" value="Chromosome"/>
</dbReference>
<proteinExistence type="predicted"/>